<dbReference type="eggNOG" id="ENOG50344FR">
    <property type="taxonomic scope" value="Bacteria"/>
</dbReference>
<feature type="signal peptide" evidence="2">
    <location>
        <begin position="1"/>
        <end position="25"/>
    </location>
</feature>
<gene>
    <name evidence="3" type="ORF">BN159_5430</name>
</gene>
<dbReference type="KEGG" id="sdv:BN159_5430"/>
<proteinExistence type="predicted"/>
<dbReference type="HOGENOM" id="CLU_080733_0_0_11"/>
<keyword evidence="4" id="KW-1185">Reference proteome</keyword>
<organism evidence="3 4">
    <name type="scientific">Streptomyces davaonensis (strain DSM 101723 / JCM 4913 / KCC S-0913 / 768)</name>
    <dbReference type="NCBI Taxonomy" id="1214101"/>
    <lineage>
        <taxon>Bacteria</taxon>
        <taxon>Bacillati</taxon>
        <taxon>Actinomycetota</taxon>
        <taxon>Actinomycetes</taxon>
        <taxon>Kitasatosporales</taxon>
        <taxon>Streptomycetaceae</taxon>
        <taxon>Streptomyces</taxon>
    </lineage>
</organism>
<reference evidence="3 4" key="1">
    <citation type="journal article" date="2012" name="J. Bacteriol.">
        <title>Genome sequence of the bacterium Streptomyces davawensis JCM 4913 and heterologous production of the unique antibiotic roseoflavin.</title>
        <authorList>
            <person name="Jankowitsch F."/>
            <person name="Schwarz J."/>
            <person name="Ruckert C."/>
            <person name="Gust B."/>
            <person name="Szczepanowski R."/>
            <person name="Blom J."/>
            <person name="Pelzer S."/>
            <person name="Kalinowski J."/>
            <person name="Mack M."/>
        </authorList>
    </citation>
    <scope>NUCLEOTIDE SEQUENCE [LARGE SCALE GENOMIC DNA]</scope>
    <source>
        <strain evidence="4">DSM 101723 / JCM 4913 / KCC S-0913 / 768</strain>
    </source>
</reference>
<evidence type="ECO:0000256" key="2">
    <source>
        <dbReference type="SAM" id="SignalP"/>
    </source>
</evidence>
<dbReference type="RefSeq" id="WP_015660147.1">
    <property type="nucleotide sequence ID" value="NC_020504.1"/>
</dbReference>
<name>K4RAQ4_STRDJ</name>
<dbReference type="OrthoDB" id="4329722at2"/>
<dbReference type="AlphaFoldDB" id="K4RAQ4"/>
<evidence type="ECO:0000313" key="4">
    <source>
        <dbReference type="Proteomes" id="UP000008043"/>
    </source>
</evidence>
<accession>K4RAQ4</accession>
<feature type="compositionally biased region" description="Low complexity" evidence="1">
    <location>
        <begin position="113"/>
        <end position="125"/>
    </location>
</feature>
<evidence type="ECO:0000256" key="1">
    <source>
        <dbReference type="SAM" id="MobiDB-lite"/>
    </source>
</evidence>
<protein>
    <submittedName>
        <fullName evidence="3">Putative secreted protein</fullName>
    </submittedName>
</protein>
<sequence length="178" mass="17343">MGSMKVTLCAGAAVLFTALTPAANAADGGGISVNPASPAPGAEVALRVTGCAERTASAVSAAFVSEVRLSVTGEENTLVGESRIRSSLEVGTYEVMVICGEAKRTVSLPVGQAPSAHASPVAPVKAGGGGAAAHLSTADDDAGTTGPGTAQTVTGLVLAGVAATAVALRSARRSRRTD</sequence>
<feature type="chain" id="PRO_5003880034" evidence="2">
    <location>
        <begin position="26"/>
        <end position="178"/>
    </location>
</feature>
<keyword evidence="2" id="KW-0732">Signal</keyword>
<dbReference type="STRING" id="1214101.BN159_5430"/>
<feature type="region of interest" description="Disordered" evidence="1">
    <location>
        <begin position="113"/>
        <end position="133"/>
    </location>
</feature>
<dbReference type="Proteomes" id="UP000008043">
    <property type="component" value="Chromosome"/>
</dbReference>
<dbReference type="EMBL" id="HE971709">
    <property type="protein sequence ID" value="CCK29809.1"/>
    <property type="molecule type" value="Genomic_DNA"/>
</dbReference>
<evidence type="ECO:0000313" key="3">
    <source>
        <dbReference type="EMBL" id="CCK29809.1"/>
    </source>
</evidence>
<dbReference type="PATRIC" id="fig|1214101.3.peg.5512"/>